<dbReference type="Proteomes" id="UP001162131">
    <property type="component" value="Unassembled WGS sequence"/>
</dbReference>
<keyword evidence="4" id="KW-1185">Reference proteome</keyword>
<feature type="region of interest" description="Disordered" evidence="2">
    <location>
        <begin position="58"/>
        <end position="85"/>
    </location>
</feature>
<sequence length="470" mass="55541">MYRSPKDLNYNFEDSDSDAIARIDDTLARSRKVVQDSIELTKKSAERKAELEKKLQKSFESFQEEEDSQQTSFSSKLDKKPPIYSSLRSSSPHYEILPLQEALTPSIGNSKILDSRFLQSDQIKDLQERLQNEEQMKKNYEKALRETRVCLQEYEKRDLDKENQIQELKNLINQTLEKDEFKEFTNDFEFGTNKENELNHVRKLSTDNELAKLKNENEALKKEIVELKNEFEEEKGKLQAEIEMMRREKKSLEVDYHNLYNVHSHSSNGSLDVNIMQELQFAKDKLQELQNEYSRNYSEIKQKLDKQVAENIKLTMKSSPDYIDKLENKYQVLEEKYQDQVAYNKELQKQFNRIDDDNRVAFKQPDIKDFEIQMKKNADKIKELEEKINTTSSRYKKLKTHVAKKYSLESLSKDTPRQTPALTKEGKAKKVKSKKSHKTRSKSVEKNRKSSVKLMQIKSDTPRRKFTPLR</sequence>
<evidence type="ECO:0000313" key="4">
    <source>
        <dbReference type="Proteomes" id="UP001162131"/>
    </source>
</evidence>
<feature type="compositionally biased region" description="Basic residues" evidence="2">
    <location>
        <begin position="427"/>
        <end position="441"/>
    </location>
</feature>
<evidence type="ECO:0000256" key="2">
    <source>
        <dbReference type="SAM" id="MobiDB-lite"/>
    </source>
</evidence>
<reference evidence="3" key="1">
    <citation type="submission" date="2021-09" db="EMBL/GenBank/DDBJ databases">
        <authorList>
            <consortium name="AG Swart"/>
            <person name="Singh M."/>
            <person name="Singh A."/>
            <person name="Seah K."/>
            <person name="Emmerich C."/>
        </authorList>
    </citation>
    <scope>NUCLEOTIDE SEQUENCE</scope>
    <source>
        <strain evidence="3">ATCC30299</strain>
    </source>
</reference>
<comment type="caution">
    <text evidence="3">The sequence shown here is derived from an EMBL/GenBank/DDBJ whole genome shotgun (WGS) entry which is preliminary data.</text>
</comment>
<proteinExistence type="predicted"/>
<feature type="coiled-coil region" evidence="1">
    <location>
        <begin position="123"/>
        <end position="171"/>
    </location>
</feature>
<keyword evidence="1" id="KW-0175">Coiled coil</keyword>
<protein>
    <submittedName>
        <fullName evidence="3">Uncharacterized protein</fullName>
    </submittedName>
</protein>
<organism evidence="3 4">
    <name type="scientific">Blepharisma stoltei</name>
    <dbReference type="NCBI Taxonomy" id="1481888"/>
    <lineage>
        <taxon>Eukaryota</taxon>
        <taxon>Sar</taxon>
        <taxon>Alveolata</taxon>
        <taxon>Ciliophora</taxon>
        <taxon>Postciliodesmatophora</taxon>
        <taxon>Heterotrichea</taxon>
        <taxon>Heterotrichida</taxon>
        <taxon>Blepharismidae</taxon>
        <taxon>Blepharisma</taxon>
    </lineage>
</organism>
<dbReference type="EMBL" id="CAJZBQ010000020">
    <property type="protein sequence ID" value="CAG9318019.1"/>
    <property type="molecule type" value="Genomic_DNA"/>
</dbReference>
<feature type="coiled-coil region" evidence="1">
    <location>
        <begin position="203"/>
        <end position="401"/>
    </location>
</feature>
<feature type="region of interest" description="Disordered" evidence="2">
    <location>
        <begin position="409"/>
        <end position="470"/>
    </location>
</feature>
<dbReference type="AlphaFoldDB" id="A0AAU9IU31"/>
<gene>
    <name evidence="3" type="ORF">BSTOLATCC_MIC20503</name>
</gene>
<evidence type="ECO:0000256" key="1">
    <source>
        <dbReference type="SAM" id="Coils"/>
    </source>
</evidence>
<evidence type="ECO:0000313" key="3">
    <source>
        <dbReference type="EMBL" id="CAG9318019.1"/>
    </source>
</evidence>
<accession>A0AAU9IU31</accession>
<name>A0AAU9IU31_9CILI</name>